<reference evidence="1 2" key="1">
    <citation type="submission" date="2019-06" db="EMBL/GenBank/DDBJ databases">
        <title>Sequencing the genomes of 1000 actinobacteria strains.</title>
        <authorList>
            <person name="Klenk H.-P."/>
        </authorList>
    </citation>
    <scope>NUCLEOTIDE SEQUENCE [LARGE SCALE GENOMIC DNA]</scope>
    <source>
        <strain evidence="1 2">DSM 45671</strain>
    </source>
</reference>
<keyword evidence="2" id="KW-1185">Reference proteome</keyword>
<dbReference type="EMBL" id="VIWU01000001">
    <property type="protein sequence ID" value="TWF77214.1"/>
    <property type="molecule type" value="Genomic_DNA"/>
</dbReference>
<name>A0A561SQR7_9PSEU</name>
<dbReference type="RefSeq" id="WP_246170396.1">
    <property type="nucleotide sequence ID" value="NZ_VIWU01000001.1"/>
</dbReference>
<sequence length="41" mass="4640">MNRRHAARGPHWLPVRAALCTLIGKHGAGEEVAFRLEQRFS</sequence>
<comment type="caution">
    <text evidence="1">The sequence shown here is derived from an EMBL/GenBank/DDBJ whole genome shotgun (WGS) entry which is preliminary data.</text>
</comment>
<proteinExistence type="predicted"/>
<evidence type="ECO:0000313" key="1">
    <source>
        <dbReference type="EMBL" id="TWF77214.1"/>
    </source>
</evidence>
<organism evidence="1 2">
    <name type="scientific">Pseudonocardia hierapolitana</name>
    <dbReference type="NCBI Taxonomy" id="1128676"/>
    <lineage>
        <taxon>Bacteria</taxon>
        <taxon>Bacillati</taxon>
        <taxon>Actinomycetota</taxon>
        <taxon>Actinomycetes</taxon>
        <taxon>Pseudonocardiales</taxon>
        <taxon>Pseudonocardiaceae</taxon>
        <taxon>Pseudonocardia</taxon>
    </lineage>
</organism>
<protein>
    <submittedName>
        <fullName evidence="1">Uncharacterized protein</fullName>
    </submittedName>
</protein>
<dbReference type="Proteomes" id="UP000321261">
    <property type="component" value="Unassembled WGS sequence"/>
</dbReference>
<gene>
    <name evidence="1" type="ORF">FHX44_113119</name>
</gene>
<evidence type="ECO:0000313" key="2">
    <source>
        <dbReference type="Proteomes" id="UP000321261"/>
    </source>
</evidence>
<dbReference type="AlphaFoldDB" id="A0A561SQR7"/>
<accession>A0A561SQR7</accession>